<dbReference type="GO" id="GO:0003676">
    <property type="term" value="F:nucleic acid binding"/>
    <property type="evidence" value="ECO:0007669"/>
    <property type="project" value="InterPro"/>
</dbReference>
<dbReference type="PANTHER" id="PTHR46888:SF1">
    <property type="entry name" value="RIBONUCLEASE H"/>
    <property type="match status" value="1"/>
</dbReference>
<dbReference type="AlphaFoldDB" id="A0A7I5EE00"/>
<keyword evidence="4" id="KW-1185">Reference proteome</keyword>
<dbReference type="InterPro" id="IPR001878">
    <property type="entry name" value="Znf_CCHC"/>
</dbReference>
<evidence type="ECO:0000259" key="3">
    <source>
        <dbReference type="PROSITE" id="PS50158"/>
    </source>
</evidence>
<dbReference type="PANTHER" id="PTHR46888">
    <property type="entry name" value="ZINC KNUCKLE DOMAINCONTAINING PROTEIN-RELATED"/>
    <property type="match status" value="1"/>
</dbReference>
<feature type="domain" description="CCHC-type" evidence="3">
    <location>
        <begin position="354"/>
        <end position="370"/>
    </location>
</feature>
<evidence type="ECO:0000256" key="1">
    <source>
        <dbReference type="PROSITE-ProRule" id="PRU00047"/>
    </source>
</evidence>
<name>A0A7I5EE00_HAECO</name>
<evidence type="ECO:0000256" key="2">
    <source>
        <dbReference type="SAM" id="MobiDB-lite"/>
    </source>
</evidence>
<keyword evidence="1" id="KW-0863">Zinc-finger</keyword>
<dbReference type="PROSITE" id="PS50158">
    <property type="entry name" value="ZF_CCHC"/>
    <property type="match status" value="1"/>
</dbReference>
<keyword evidence="1" id="KW-0479">Metal-binding</keyword>
<feature type="compositionally biased region" description="Polar residues" evidence="2">
    <location>
        <begin position="7"/>
        <end position="21"/>
    </location>
</feature>
<dbReference type="WBParaSite" id="HCON_00174450-00001">
    <property type="protein sequence ID" value="HCON_00174450-00001"/>
    <property type="gene ID" value="HCON_00174450"/>
</dbReference>
<dbReference type="Proteomes" id="UP000025227">
    <property type="component" value="Unplaced"/>
</dbReference>
<accession>A0A7I5EE00</accession>
<evidence type="ECO:0000313" key="5">
    <source>
        <dbReference type="WBParaSite" id="HCON_00174450-00001"/>
    </source>
</evidence>
<dbReference type="SMART" id="SM00343">
    <property type="entry name" value="ZnF_C2HC"/>
    <property type="match status" value="1"/>
</dbReference>
<dbReference type="GO" id="GO:0008270">
    <property type="term" value="F:zinc ion binding"/>
    <property type="evidence" value="ECO:0007669"/>
    <property type="project" value="UniProtKB-KW"/>
</dbReference>
<feature type="region of interest" description="Disordered" evidence="2">
    <location>
        <begin position="320"/>
        <end position="340"/>
    </location>
</feature>
<protein>
    <submittedName>
        <fullName evidence="5">CCHC-type domain-containing protein</fullName>
    </submittedName>
</protein>
<evidence type="ECO:0000313" key="4">
    <source>
        <dbReference type="Proteomes" id="UP000025227"/>
    </source>
</evidence>
<sequence length="591" mass="65377">MPVTRSAAKSSLSTPGSSTHFTETKPPKAEVGLSSFLAFFDELRDDSPLCGRDVKMLCDATSSALEQVWNDSRETAAILTRRINECNTTLTQRLNDSFAEVGRRLDNLPVVALFQPDYHGSRIAPFSGCTEDGAQFSIWLRRLEDVMRMRPAQLTNEQQVKFLIGHLEGVAREKVEELTGEDRMNYASVVAHLRAFFESPQQRYVARQKLSSCRQESGESCTAFANQVLKLVRAATSGQDVGTQKERVLEEFVARLRGYIRYFVKLENPTFFEQAVTKAQTVEQLLNEATAERLLHPSSPHAPVQVTSTLDNVGNIRSQGFPRRGLSRPAQPAVPRQQGQWRTPTAIRTLIGPRCFNCHGSGHFSAVCPSPRMQPAQQRGFREPPPVNLRKRGGLTRQLPNANALAWGAYTGTSPFPVTSPFSSKTQIPAPPDESQRLLQSQARIVALLQRNEELTRSSASSSAVTRPPPVSSLPDVRLLLCAAILLMALASPAFAVEACEATNDNQLQELWVARDHARLVEYFEQSSSHPIESSSSAASKPSIISFRAVVVYVFGPPLPILRSPDHYDPTASPPTHVRSPPDSIRRFLLD</sequence>
<reference evidence="5" key="1">
    <citation type="submission" date="2020-12" db="UniProtKB">
        <authorList>
            <consortium name="WormBaseParasite"/>
        </authorList>
    </citation>
    <scope>IDENTIFICATION</scope>
    <source>
        <strain evidence="5">MHco3</strain>
    </source>
</reference>
<proteinExistence type="predicted"/>
<feature type="region of interest" description="Disordered" evidence="2">
    <location>
        <begin position="1"/>
        <end position="26"/>
    </location>
</feature>
<organism evidence="4 5">
    <name type="scientific">Haemonchus contortus</name>
    <name type="common">Barber pole worm</name>
    <dbReference type="NCBI Taxonomy" id="6289"/>
    <lineage>
        <taxon>Eukaryota</taxon>
        <taxon>Metazoa</taxon>
        <taxon>Ecdysozoa</taxon>
        <taxon>Nematoda</taxon>
        <taxon>Chromadorea</taxon>
        <taxon>Rhabditida</taxon>
        <taxon>Rhabditina</taxon>
        <taxon>Rhabditomorpha</taxon>
        <taxon>Strongyloidea</taxon>
        <taxon>Trichostrongylidae</taxon>
        <taxon>Haemonchus</taxon>
    </lineage>
</organism>
<keyword evidence="1" id="KW-0862">Zinc</keyword>